<organism evidence="2 3">
    <name type="scientific">Frondihabitans peucedani</name>
    <dbReference type="NCBI Taxonomy" id="598626"/>
    <lineage>
        <taxon>Bacteria</taxon>
        <taxon>Bacillati</taxon>
        <taxon>Actinomycetota</taxon>
        <taxon>Actinomycetes</taxon>
        <taxon>Micrococcales</taxon>
        <taxon>Microbacteriaceae</taxon>
        <taxon>Frondihabitans</taxon>
    </lineage>
</organism>
<proteinExistence type="predicted"/>
<name>A0ABP8E3F8_9MICO</name>
<feature type="domain" description="AB hydrolase-1" evidence="1">
    <location>
        <begin position="50"/>
        <end position="191"/>
    </location>
</feature>
<dbReference type="SUPFAM" id="SSF53474">
    <property type="entry name" value="alpha/beta-Hydrolases"/>
    <property type="match status" value="1"/>
</dbReference>
<comment type="caution">
    <text evidence="2">The sequence shown here is derived from an EMBL/GenBank/DDBJ whole genome shotgun (WGS) entry which is preliminary data.</text>
</comment>
<gene>
    <name evidence="2" type="ORF">GCM10022256_23920</name>
</gene>
<dbReference type="EMBL" id="BAABAU010000003">
    <property type="protein sequence ID" value="GAA4266780.1"/>
    <property type="molecule type" value="Genomic_DNA"/>
</dbReference>
<dbReference type="Proteomes" id="UP001501594">
    <property type="component" value="Unassembled WGS sequence"/>
</dbReference>
<evidence type="ECO:0000313" key="2">
    <source>
        <dbReference type="EMBL" id="GAA4266780.1"/>
    </source>
</evidence>
<keyword evidence="3" id="KW-1185">Reference proteome</keyword>
<dbReference type="RefSeq" id="WP_344796466.1">
    <property type="nucleotide sequence ID" value="NZ_BAABAU010000003.1"/>
</dbReference>
<evidence type="ECO:0000313" key="3">
    <source>
        <dbReference type="Proteomes" id="UP001501594"/>
    </source>
</evidence>
<protein>
    <recommendedName>
        <fullName evidence="1">AB hydrolase-1 domain-containing protein</fullName>
    </recommendedName>
</protein>
<dbReference type="Pfam" id="PF00561">
    <property type="entry name" value="Abhydrolase_1"/>
    <property type="match status" value="1"/>
</dbReference>
<accession>A0ABP8E3F8</accession>
<evidence type="ECO:0000259" key="1">
    <source>
        <dbReference type="Pfam" id="PF00561"/>
    </source>
</evidence>
<sequence>MTSPGSFPGGILRYLRALPLDYAFVWRSHLRSLLGNASVPKRYLEGDRAPILLLPGVYESWRYLRWFGDYLNERGHPVVVVPGMAHNRKPIAATALLAQAILDAHDLRGVVILGHSKGGIIGKTMMLDTDASGRIDRMVTVNSPFSGSRWARFIPDPSIRVFRTDDADLLRLAEQLEVNARITSLGSRADLHVPEGTILPGARNVTFPLDGHFRPLGHPAGRALILAAIDV</sequence>
<dbReference type="InterPro" id="IPR029058">
    <property type="entry name" value="AB_hydrolase_fold"/>
</dbReference>
<dbReference type="InterPro" id="IPR000073">
    <property type="entry name" value="AB_hydrolase_1"/>
</dbReference>
<reference evidence="3" key="1">
    <citation type="journal article" date="2019" name="Int. J. Syst. Evol. Microbiol.">
        <title>The Global Catalogue of Microorganisms (GCM) 10K type strain sequencing project: providing services to taxonomists for standard genome sequencing and annotation.</title>
        <authorList>
            <consortium name="The Broad Institute Genomics Platform"/>
            <consortium name="The Broad Institute Genome Sequencing Center for Infectious Disease"/>
            <person name="Wu L."/>
            <person name="Ma J."/>
        </authorList>
    </citation>
    <scope>NUCLEOTIDE SEQUENCE [LARGE SCALE GENOMIC DNA]</scope>
    <source>
        <strain evidence="3">JCM 17442</strain>
    </source>
</reference>
<dbReference type="Gene3D" id="3.40.50.1820">
    <property type="entry name" value="alpha/beta hydrolase"/>
    <property type="match status" value="1"/>
</dbReference>